<dbReference type="RefSeq" id="WP_316789314.1">
    <property type="nucleotide sequence ID" value="NZ_CP053540.1"/>
</dbReference>
<protein>
    <submittedName>
        <fullName evidence="2">Uncharacterized protein</fullName>
    </submittedName>
</protein>
<proteinExistence type="predicted"/>
<evidence type="ECO:0000256" key="1">
    <source>
        <dbReference type="SAM" id="MobiDB-lite"/>
    </source>
</evidence>
<accession>A0AA96Y9H7</accession>
<evidence type="ECO:0000313" key="2">
    <source>
        <dbReference type="EMBL" id="WOB45394.1"/>
    </source>
</evidence>
<sequence length="62" mass="7021">MLILPRISKRLGEICERIEAGDRLLRQIPQLTHPQGLQDLPQPRGDRHPVRLMDVTTGIKSG</sequence>
<dbReference type="AlphaFoldDB" id="A0AA96Y9H7"/>
<name>A0AA96Y9H7_9CYAN</name>
<gene>
    <name evidence="2" type="ORF">HNI00_21365</name>
</gene>
<organism evidence="2">
    <name type="scientific">Thermoleptolyngbya oregonensis NK1-22</name>
    <dbReference type="NCBI Taxonomy" id="2547457"/>
    <lineage>
        <taxon>Bacteria</taxon>
        <taxon>Bacillati</taxon>
        <taxon>Cyanobacteriota</taxon>
        <taxon>Cyanophyceae</taxon>
        <taxon>Oculatellales</taxon>
        <taxon>Oculatellaceae</taxon>
        <taxon>Thermoleptolyngbya</taxon>
    </lineage>
</organism>
<feature type="region of interest" description="Disordered" evidence="1">
    <location>
        <begin position="34"/>
        <end position="62"/>
    </location>
</feature>
<dbReference type="EMBL" id="CP053540">
    <property type="protein sequence ID" value="WOB45394.1"/>
    <property type="molecule type" value="Genomic_DNA"/>
</dbReference>
<dbReference type="KEGG" id="tog:HNI00_21365"/>
<reference evidence="2" key="1">
    <citation type="submission" date="2020-05" db="EMBL/GenBank/DDBJ databases">
        <authorList>
            <person name="Zhu T."/>
            <person name="Keshari N."/>
            <person name="Lu X."/>
        </authorList>
    </citation>
    <scope>NUCLEOTIDE SEQUENCE</scope>
    <source>
        <strain evidence="2">NK1-22</strain>
    </source>
</reference>